<dbReference type="EMBL" id="FOMX01000014">
    <property type="protein sequence ID" value="SFE49829.1"/>
    <property type="molecule type" value="Genomic_DNA"/>
</dbReference>
<feature type="transmembrane region" description="Helical" evidence="1">
    <location>
        <begin position="68"/>
        <end position="88"/>
    </location>
</feature>
<dbReference type="AlphaFoldDB" id="A0A1I2B1A9"/>
<keyword evidence="1" id="KW-1133">Transmembrane helix</keyword>
<keyword evidence="1" id="KW-0812">Transmembrane</keyword>
<feature type="transmembrane region" description="Helical" evidence="1">
    <location>
        <begin position="43"/>
        <end position="62"/>
    </location>
</feature>
<keyword evidence="1" id="KW-0472">Membrane</keyword>
<name>A0A1I2B1A9_9BACT</name>
<dbReference type="STRING" id="54.SAMN02745121_04504"/>
<sequence length="200" mass="21778">MAEEPHALVPVEVSRPPDAYEQRYMAGEGTVLYRHKHSAPWQLHAIFALSMLTVFGAALAAGGLVGGAVGIAAGLPLFGLMWILSSVLRVTVSEGHVNVQYAMFGPKIPIAGIEHAELVQYDWRRFGGWGIKRSLAGEWIYNMPGDGGRAVRIVWRDARGKRRVTHVGSPRADELLQQIRRAQRALPAGARPAALDPGDE</sequence>
<dbReference type="RefSeq" id="WP_096332151.1">
    <property type="nucleotide sequence ID" value="NZ_FOMX01000014.1"/>
</dbReference>
<accession>A0A1I2B1A9</accession>
<gene>
    <name evidence="2" type="ORF">SAMN02745121_04504</name>
</gene>
<evidence type="ECO:0000256" key="1">
    <source>
        <dbReference type="SAM" id="Phobius"/>
    </source>
</evidence>
<dbReference type="Proteomes" id="UP000199400">
    <property type="component" value="Unassembled WGS sequence"/>
</dbReference>
<protein>
    <submittedName>
        <fullName evidence="2">Uncharacterized protein</fullName>
    </submittedName>
</protein>
<reference evidence="3" key="1">
    <citation type="submission" date="2016-10" db="EMBL/GenBank/DDBJ databases">
        <authorList>
            <person name="Varghese N."/>
            <person name="Submissions S."/>
        </authorList>
    </citation>
    <scope>NUCLEOTIDE SEQUENCE [LARGE SCALE GENOMIC DNA]</scope>
    <source>
        <strain evidence="3">ATCC 25963</strain>
    </source>
</reference>
<proteinExistence type="predicted"/>
<organism evidence="2 3">
    <name type="scientific">Nannocystis exedens</name>
    <dbReference type="NCBI Taxonomy" id="54"/>
    <lineage>
        <taxon>Bacteria</taxon>
        <taxon>Pseudomonadati</taxon>
        <taxon>Myxococcota</taxon>
        <taxon>Polyangia</taxon>
        <taxon>Nannocystales</taxon>
        <taxon>Nannocystaceae</taxon>
        <taxon>Nannocystis</taxon>
    </lineage>
</organism>
<evidence type="ECO:0000313" key="3">
    <source>
        <dbReference type="Proteomes" id="UP000199400"/>
    </source>
</evidence>
<keyword evidence="3" id="KW-1185">Reference proteome</keyword>
<evidence type="ECO:0000313" key="2">
    <source>
        <dbReference type="EMBL" id="SFE49829.1"/>
    </source>
</evidence>
<dbReference type="OrthoDB" id="5513863at2"/>